<dbReference type="GO" id="GO:0000139">
    <property type="term" value="C:Golgi membrane"/>
    <property type="evidence" value="ECO:0007669"/>
    <property type="project" value="UniProtKB-SubCell"/>
</dbReference>
<proteinExistence type="inferred from homology"/>
<keyword evidence="3" id="KW-1133">Transmembrane helix</keyword>
<gene>
    <name evidence="10" type="ORF">SUZIE_177505</name>
</gene>
<name>A0AA41T108_SCICA</name>
<evidence type="ECO:0000313" key="10">
    <source>
        <dbReference type="EMBL" id="MBZ3884353.1"/>
    </source>
</evidence>
<dbReference type="AlphaFoldDB" id="A0AA41T108"/>
<keyword evidence="11" id="KW-1185">Reference proteome</keyword>
<keyword evidence="6" id="KW-0325">Glycoprotein</keyword>
<evidence type="ECO:0000256" key="6">
    <source>
        <dbReference type="ARBA" id="ARBA00023180"/>
    </source>
</evidence>
<evidence type="ECO:0000256" key="1">
    <source>
        <dbReference type="ARBA" id="ARBA00004194"/>
    </source>
</evidence>
<evidence type="ECO:0000256" key="4">
    <source>
        <dbReference type="ARBA" id="ARBA00023034"/>
    </source>
</evidence>
<evidence type="ECO:0000313" key="11">
    <source>
        <dbReference type="Proteomes" id="UP001166674"/>
    </source>
</evidence>
<evidence type="ECO:0000256" key="2">
    <source>
        <dbReference type="ARBA" id="ARBA00022692"/>
    </source>
</evidence>
<organism evidence="10 11">
    <name type="scientific">Sciurus carolinensis</name>
    <name type="common">Eastern gray squirrel</name>
    <dbReference type="NCBI Taxonomy" id="30640"/>
    <lineage>
        <taxon>Eukaryota</taxon>
        <taxon>Metazoa</taxon>
        <taxon>Chordata</taxon>
        <taxon>Craniata</taxon>
        <taxon>Vertebrata</taxon>
        <taxon>Euteleostomi</taxon>
        <taxon>Mammalia</taxon>
        <taxon>Eutheria</taxon>
        <taxon>Euarchontoglires</taxon>
        <taxon>Glires</taxon>
        <taxon>Rodentia</taxon>
        <taxon>Sciuromorpha</taxon>
        <taxon>Sciuridae</taxon>
        <taxon>Sciurinae</taxon>
        <taxon>Sciurini</taxon>
        <taxon>Sciurus</taxon>
    </lineage>
</organism>
<keyword evidence="4" id="KW-0333">Golgi apparatus</keyword>
<comment type="subcellular location">
    <subcellularLocation>
        <location evidence="1">Golgi apparatus membrane</location>
        <topology evidence="1">Single-pass membrane protein</topology>
    </subcellularLocation>
</comment>
<evidence type="ECO:0000256" key="8">
    <source>
        <dbReference type="ARBA" id="ARBA00023485"/>
    </source>
</evidence>
<keyword evidence="2" id="KW-0812">Transmembrane</keyword>
<dbReference type="Proteomes" id="UP001166674">
    <property type="component" value="Unassembled WGS sequence"/>
</dbReference>
<evidence type="ECO:0000256" key="3">
    <source>
        <dbReference type="ARBA" id="ARBA00022989"/>
    </source>
</evidence>
<dbReference type="InterPro" id="IPR019352">
    <property type="entry name" value="SPRING1"/>
</dbReference>
<keyword evidence="5" id="KW-0472">Membrane</keyword>
<dbReference type="PANTHER" id="PTHR13481">
    <property type="entry name" value="SREBP REGULATING GENE PROTEIN"/>
    <property type="match status" value="1"/>
</dbReference>
<dbReference type="EMBL" id="JAATJV010392838">
    <property type="protein sequence ID" value="MBZ3884353.1"/>
    <property type="molecule type" value="Genomic_DNA"/>
</dbReference>
<keyword evidence="9" id="KW-0732">Signal</keyword>
<protein>
    <recommendedName>
        <fullName evidence="8">SREBP regulating gene protein</fullName>
    </recommendedName>
</protein>
<accession>A0AA41T108</accession>
<comment type="similarity">
    <text evidence="7">Belongs to the SPRING family.</text>
</comment>
<dbReference type="PANTHER" id="PTHR13481:SF0">
    <property type="entry name" value="SREBP REGULATING GENE PROTEIN"/>
    <property type="match status" value="1"/>
</dbReference>
<comment type="caution">
    <text evidence="10">The sequence shown here is derived from an EMBL/GenBank/DDBJ whole genome shotgun (WGS) entry which is preliminary data.</text>
</comment>
<dbReference type="Pfam" id="PF10218">
    <property type="entry name" value="SPRING1"/>
    <property type="match status" value="1"/>
</dbReference>
<dbReference type="GO" id="GO:2000640">
    <property type="term" value="P:positive regulation of SREBP signaling pathway"/>
    <property type="evidence" value="ECO:0007669"/>
    <property type="project" value="InterPro"/>
</dbReference>
<reference evidence="10" key="1">
    <citation type="submission" date="2020-03" db="EMBL/GenBank/DDBJ databases">
        <title>Studies in the Genomics of Life Span.</title>
        <authorList>
            <person name="Glass D."/>
        </authorList>
    </citation>
    <scope>NUCLEOTIDE SEQUENCE</scope>
    <source>
        <strain evidence="10">SUZIE</strain>
        <tissue evidence="10">Muscle</tissue>
    </source>
</reference>
<feature type="signal peptide" evidence="9">
    <location>
        <begin position="1"/>
        <end position="19"/>
    </location>
</feature>
<feature type="chain" id="PRO_5041224619" description="SREBP regulating gene protein" evidence="9">
    <location>
        <begin position="20"/>
        <end position="165"/>
    </location>
</feature>
<evidence type="ECO:0000256" key="9">
    <source>
        <dbReference type="SAM" id="SignalP"/>
    </source>
</evidence>
<evidence type="ECO:0000256" key="7">
    <source>
        <dbReference type="ARBA" id="ARBA00023461"/>
    </source>
</evidence>
<sequence>MLVLVFWLWLVYILSSTLKQEERTVRDRNLQSQDHNQSIPWKVQFNLGNSSQPSFQCQNSFQGKNLIRIIWGLSLKGRIYLPMAAVMASIPSPKQYCCNGCLANGCCSTYEYCMSWASSPIRTLPEALNKAVVAFQNLFMTVEDHFQLCLARCRKSSQSVQHENT</sequence>
<evidence type="ECO:0000256" key="5">
    <source>
        <dbReference type="ARBA" id="ARBA00023136"/>
    </source>
</evidence>